<name>A0A0P6YG63_9CHLR</name>
<dbReference type="Pfam" id="PF04542">
    <property type="entry name" value="Sigma70_r2"/>
    <property type="match status" value="1"/>
</dbReference>
<dbReference type="PANTHER" id="PTHR43133:SF8">
    <property type="entry name" value="RNA POLYMERASE SIGMA FACTOR HI_1459-RELATED"/>
    <property type="match status" value="1"/>
</dbReference>
<dbReference type="Gene3D" id="1.10.10.10">
    <property type="entry name" value="Winged helix-like DNA-binding domain superfamily/Winged helix DNA-binding domain"/>
    <property type="match status" value="1"/>
</dbReference>
<accession>A0A0P6YG63</accession>
<dbReference type="NCBIfam" id="TIGR02937">
    <property type="entry name" value="sigma70-ECF"/>
    <property type="match status" value="1"/>
</dbReference>
<comment type="caution">
    <text evidence="8">The sequence shown here is derived from an EMBL/GenBank/DDBJ whole genome shotgun (WGS) entry which is preliminary data.</text>
</comment>
<dbReference type="InterPro" id="IPR014284">
    <property type="entry name" value="RNA_pol_sigma-70_dom"/>
</dbReference>
<dbReference type="RefSeq" id="WP_054493968.1">
    <property type="nucleotide sequence ID" value="NZ_LGKN01000003.1"/>
</dbReference>
<dbReference type="InterPro" id="IPR007627">
    <property type="entry name" value="RNA_pol_sigma70_r2"/>
</dbReference>
<keyword evidence="3" id="KW-0731">Sigma factor</keyword>
<sequence length="209" mass="24227">MPPHERSNDEWLADLRGPNRDAALADLRAVLLRGLRFALDQSGNLRDTDLEDFAQEALLRILDNLDSFRGESRFTTWAHKIAVRVAFSELRRRRWKDVSLDEWLEQSEGDFTPQLLADENATPEEVAVQQSLLDAIARLMRDELTERQRKALVLVAIRGVPMEEVARRMNTNRNALYKLLHDARKRLKQAMAREGINPQEVMQLFERTP</sequence>
<dbReference type="InterPro" id="IPR036388">
    <property type="entry name" value="WH-like_DNA-bd_sf"/>
</dbReference>
<dbReference type="InterPro" id="IPR013249">
    <property type="entry name" value="RNA_pol_sigma70_r4_t2"/>
</dbReference>
<dbReference type="PANTHER" id="PTHR43133">
    <property type="entry name" value="RNA POLYMERASE ECF-TYPE SIGMA FACTO"/>
    <property type="match status" value="1"/>
</dbReference>
<dbReference type="Pfam" id="PF08281">
    <property type="entry name" value="Sigma70_r4_2"/>
    <property type="match status" value="1"/>
</dbReference>
<keyword evidence="5" id="KW-0804">Transcription</keyword>
<keyword evidence="4" id="KW-0238">DNA-binding</keyword>
<evidence type="ECO:0000256" key="3">
    <source>
        <dbReference type="ARBA" id="ARBA00023082"/>
    </source>
</evidence>
<evidence type="ECO:0000256" key="1">
    <source>
        <dbReference type="ARBA" id="ARBA00010641"/>
    </source>
</evidence>
<evidence type="ECO:0000259" key="6">
    <source>
        <dbReference type="Pfam" id="PF04542"/>
    </source>
</evidence>
<dbReference type="InterPro" id="IPR013324">
    <property type="entry name" value="RNA_pol_sigma_r3/r4-like"/>
</dbReference>
<evidence type="ECO:0000256" key="5">
    <source>
        <dbReference type="ARBA" id="ARBA00023163"/>
    </source>
</evidence>
<evidence type="ECO:0000256" key="2">
    <source>
        <dbReference type="ARBA" id="ARBA00023015"/>
    </source>
</evidence>
<dbReference type="Proteomes" id="UP000050502">
    <property type="component" value="Unassembled WGS sequence"/>
</dbReference>
<protein>
    <recommendedName>
        <fullName evidence="10">RNA polymerase sigma-70 factor, ECF subfamily</fullName>
    </recommendedName>
</protein>
<evidence type="ECO:0000259" key="7">
    <source>
        <dbReference type="Pfam" id="PF08281"/>
    </source>
</evidence>
<dbReference type="GO" id="GO:0003677">
    <property type="term" value="F:DNA binding"/>
    <property type="evidence" value="ECO:0007669"/>
    <property type="project" value="UniProtKB-KW"/>
</dbReference>
<dbReference type="GO" id="GO:0006352">
    <property type="term" value="P:DNA-templated transcription initiation"/>
    <property type="evidence" value="ECO:0007669"/>
    <property type="project" value="InterPro"/>
</dbReference>
<dbReference type="AlphaFoldDB" id="A0A0P6YG63"/>
<feature type="domain" description="RNA polymerase sigma factor 70 region 4 type 2" evidence="7">
    <location>
        <begin position="142"/>
        <end position="187"/>
    </location>
</feature>
<organism evidence="8 9">
    <name type="scientific">Ardenticatena maritima</name>
    <dbReference type="NCBI Taxonomy" id="872965"/>
    <lineage>
        <taxon>Bacteria</taxon>
        <taxon>Bacillati</taxon>
        <taxon>Chloroflexota</taxon>
        <taxon>Ardenticatenia</taxon>
        <taxon>Ardenticatenales</taxon>
        <taxon>Ardenticatenaceae</taxon>
        <taxon>Ardenticatena</taxon>
    </lineage>
</organism>
<comment type="similarity">
    <text evidence="1">Belongs to the sigma-70 factor family. ECF subfamily.</text>
</comment>
<dbReference type="GO" id="GO:0016987">
    <property type="term" value="F:sigma factor activity"/>
    <property type="evidence" value="ECO:0007669"/>
    <property type="project" value="UniProtKB-KW"/>
</dbReference>
<dbReference type="EMBL" id="LGKN01000003">
    <property type="protein sequence ID" value="KPL89353.1"/>
    <property type="molecule type" value="Genomic_DNA"/>
</dbReference>
<proteinExistence type="inferred from homology"/>
<dbReference type="InterPro" id="IPR039425">
    <property type="entry name" value="RNA_pol_sigma-70-like"/>
</dbReference>
<evidence type="ECO:0000313" key="9">
    <source>
        <dbReference type="Proteomes" id="UP000050502"/>
    </source>
</evidence>
<dbReference type="Gene3D" id="1.10.1740.10">
    <property type="match status" value="1"/>
</dbReference>
<dbReference type="SUPFAM" id="SSF88946">
    <property type="entry name" value="Sigma2 domain of RNA polymerase sigma factors"/>
    <property type="match status" value="1"/>
</dbReference>
<dbReference type="InterPro" id="IPR013325">
    <property type="entry name" value="RNA_pol_sigma_r2"/>
</dbReference>
<keyword evidence="2" id="KW-0805">Transcription regulation</keyword>
<gene>
    <name evidence="8" type="ORF">SE16_02525</name>
</gene>
<evidence type="ECO:0000313" key="8">
    <source>
        <dbReference type="EMBL" id="KPL89353.1"/>
    </source>
</evidence>
<reference evidence="8 9" key="1">
    <citation type="submission" date="2015-07" db="EMBL/GenBank/DDBJ databases">
        <title>Whole genome sequence of Ardenticatena maritima DSM 23922.</title>
        <authorList>
            <person name="Hemp J."/>
            <person name="Ward L.M."/>
            <person name="Pace L.A."/>
            <person name="Fischer W.W."/>
        </authorList>
    </citation>
    <scope>NUCLEOTIDE SEQUENCE [LARGE SCALE GENOMIC DNA]</scope>
    <source>
        <strain evidence="8 9">110S</strain>
    </source>
</reference>
<feature type="domain" description="RNA polymerase sigma-70 region 2" evidence="6">
    <location>
        <begin position="47"/>
        <end position="95"/>
    </location>
</feature>
<evidence type="ECO:0008006" key="10">
    <source>
        <dbReference type="Google" id="ProtNLM"/>
    </source>
</evidence>
<dbReference type="SUPFAM" id="SSF88659">
    <property type="entry name" value="Sigma3 and sigma4 domains of RNA polymerase sigma factors"/>
    <property type="match status" value="1"/>
</dbReference>
<dbReference type="OrthoDB" id="9780326at2"/>
<evidence type="ECO:0000256" key="4">
    <source>
        <dbReference type="ARBA" id="ARBA00023125"/>
    </source>
</evidence>